<evidence type="ECO:0000256" key="10">
    <source>
        <dbReference type="PROSITE-ProRule" id="PRU00339"/>
    </source>
</evidence>
<evidence type="ECO:0000256" key="5">
    <source>
        <dbReference type="ARBA" id="ARBA00022737"/>
    </source>
</evidence>
<feature type="region of interest" description="Disordered" evidence="11">
    <location>
        <begin position="292"/>
        <end position="312"/>
    </location>
</feature>
<evidence type="ECO:0000256" key="2">
    <source>
        <dbReference type="ARBA" id="ARBA00009622"/>
    </source>
</evidence>
<gene>
    <name evidence="12" type="ORF">GA0070611_0673</name>
</gene>
<keyword evidence="13" id="KW-1185">Reference proteome</keyword>
<dbReference type="AlphaFoldDB" id="A0A1A8Z4Q2"/>
<evidence type="ECO:0000256" key="4">
    <source>
        <dbReference type="ARBA" id="ARBA00022701"/>
    </source>
</evidence>
<dbReference type="GO" id="GO:0005871">
    <property type="term" value="C:kinesin complex"/>
    <property type="evidence" value="ECO:0007669"/>
    <property type="project" value="InterPro"/>
</dbReference>
<dbReference type="SUPFAM" id="SSF48452">
    <property type="entry name" value="TPR-like"/>
    <property type="match status" value="2"/>
</dbReference>
<dbReference type="EMBL" id="LT594323">
    <property type="protein sequence ID" value="SBT38782.1"/>
    <property type="molecule type" value="Genomic_DNA"/>
</dbReference>
<evidence type="ECO:0000313" key="12">
    <source>
        <dbReference type="EMBL" id="SBT38782.1"/>
    </source>
</evidence>
<keyword evidence="4" id="KW-0493">Microtubule</keyword>
<reference evidence="13" key="1">
    <citation type="submission" date="2016-06" db="EMBL/GenBank/DDBJ databases">
        <authorList>
            <person name="Varghese N."/>
            <person name="Submissions Spin"/>
        </authorList>
    </citation>
    <scope>NUCLEOTIDE SEQUENCE [LARGE SCALE GENOMIC DNA]</scope>
    <source>
        <strain evidence="13">DSM 44815</strain>
    </source>
</reference>
<dbReference type="Pfam" id="PF13424">
    <property type="entry name" value="TPR_12"/>
    <property type="match status" value="2"/>
</dbReference>
<keyword evidence="6 10" id="KW-0802">TPR repeat</keyword>
<evidence type="ECO:0000256" key="11">
    <source>
        <dbReference type="SAM" id="MobiDB-lite"/>
    </source>
</evidence>
<keyword evidence="5" id="KW-0677">Repeat</keyword>
<protein>
    <submittedName>
        <fullName evidence="12">Tetratricopeptide repeat-containing protein</fullName>
    </submittedName>
</protein>
<dbReference type="GO" id="GO:0005737">
    <property type="term" value="C:cytoplasm"/>
    <property type="evidence" value="ECO:0007669"/>
    <property type="project" value="TreeGrafter"/>
</dbReference>
<dbReference type="InterPro" id="IPR002151">
    <property type="entry name" value="Kinesin_light"/>
</dbReference>
<dbReference type="InterPro" id="IPR011990">
    <property type="entry name" value="TPR-like_helical_dom_sf"/>
</dbReference>
<comment type="subcellular location">
    <subcellularLocation>
        <location evidence="1">Cytoplasm</location>
        <location evidence="1">Cytoskeleton</location>
    </subcellularLocation>
</comment>
<dbReference type="PROSITE" id="PS50005">
    <property type="entry name" value="TPR"/>
    <property type="match status" value="1"/>
</dbReference>
<feature type="repeat" description="TPR" evidence="10">
    <location>
        <begin position="195"/>
        <end position="228"/>
    </location>
</feature>
<evidence type="ECO:0000256" key="3">
    <source>
        <dbReference type="ARBA" id="ARBA00022490"/>
    </source>
</evidence>
<dbReference type="GO" id="GO:0007018">
    <property type="term" value="P:microtubule-based movement"/>
    <property type="evidence" value="ECO:0007669"/>
    <property type="project" value="TreeGrafter"/>
</dbReference>
<keyword evidence="3" id="KW-0963">Cytoplasm</keyword>
<dbReference type="GO" id="GO:0005874">
    <property type="term" value="C:microtubule"/>
    <property type="evidence" value="ECO:0007669"/>
    <property type="project" value="UniProtKB-KW"/>
</dbReference>
<keyword evidence="9" id="KW-0206">Cytoskeleton</keyword>
<dbReference type="Gene3D" id="1.25.40.10">
    <property type="entry name" value="Tetratricopeptide repeat domain"/>
    <property type="match status" value="2"/>
</dbReference>
<dbReference type="PANTHER" id="PTHR45783">
    <property type="entry name" value="KINESIN LIGHT CHAIN"/>
    <property type="match status" value="1"/>
</dbReference>
<dbReference type="Proteomes" id="UP000199385">
    <property type="component" value="Chromosome I"/>
</dbReference>
<dbReference type="SMART" id="SM00028">
    <property type="entry name" value="TPR"/>
    <property type="match status" value="3"/>
</dbReference>
<keyword evidence="7" id="KW-0175">Coiled coil</keyword>
<name>A0A1A8Z4Q2_9ACTN</name>
<evidence type="ECO:0000256" key="7">
    <source>
        <dbReference type="ARBA" id="ARBA00023054"/>
    </source>
</evidence>
<dbReference type="STRING" id="261654.GA0070611_0673"/>
<dbReference type="GO" id="GO:0019894">
    <property type="term" value="F:kinesin binding"/>
    <property type="evidence" value="ECO:0007669"/>
    <property type="project" value="TreeGrafter"/>
</dbReference>
<evidence type="ECO:0000256" key="8">
    <source>
        <dbReference type="ARBA" id="ARBA00023175"/>
    </source>
</evidence>
<accession>A0A1A8Z4Q2</accession>
<comment type="similarity">
    <text evidence="2">Belongs to the kinesin light chain family.</text>
</comment>
<dbReference type="PANTHER" id="PTHR45783:SF3">
    <property type="entry name" value="KINESIN LIGHT CHAIN"/>
    <property type="match status" value="1"/>
</dbReference>
<dbReference type="PATRIC" id="fig|261654.4.peg.681"/>
<evidence type="ECO:0000256" key="1">
    <source>
        <dbReference type="ARBA" id="ARBA00004245"/>
    </source>
</evidence>
<evidence type="ECO:0000256" key="6">
    <source>
        <dbReference type="ARBA" id="ARBA00022803"/>
    </source>
</evidence>
<sequence>MAVDDDAVEVRARAAVARHRYDPADRARQQIDVARRWRQQGDYRRAGLLLALTMPTVEEHCGRESLDVAQLCNEWAVVGKYAGDFDLSEKLYLRALAIFRHRYGACHNTVATVLHNLGGLAHARGAHAEGEPYAALSVRIRTSILGPGHPLVGADRAAWAALLVGCGRADEAEEQLLRALAIFRAHHGGRSYEVASALHNLAAVQHRRGRLEEAIDEYREALLLKRRLLGPRHPDLAVTLVNLAAALCRHGDLSAARHHFALARSILGPQVSPDHPTLVAAVQGIAGIEQAAASGRRVPPPAGGRPLLGGNE</sequence>
<evidence type="ECO:0000256" key="9">
    <source>
        <dbReference type="ARBA" id="ARBA00023212"/>
    </source>
</evidence>
<organism evidence="12 13">
    <name type="scientific">Micromonospora auratinigra</name>
    <dbReference type="NCBI Taxonomy" id="261654"/>
    <lineage>
        <taxon>Bacteria</taxon>
        <taxon>Bacillati</taxon>
        <taxon>Actinomycetota</taxon>
        <taxon>Actinomycetes</taxon>
        <taxon>Micromonosporales</taxon>
        <taxon>Micromonosporaceae</taxon>
        <taxon>Micromonospora</taxon>
    </lineage>
</organism>
<evidence type="ECO:0000313" key="13">
    <source>
        <dbReference type="Proteomes" id="UP000199385"/>
    </source>
</evidence>
<dbReference type="InterPro" id="IPR019734">
    <property type="entry name" value="TPR_rpt"/>
</dbReference>
<proteinExistence type="inferred from homology"/>
<keyword evidence="8" id="KW-0505">Motor protein</keyword>